<organism evidence="2 3">
    <name type="scientific">Agrobacterium genomosp. 2 str. CFBP 5494</name>
    <dbReference type="NCBI Taxonomy" id="1183436"/>
    <lineage>
        <taxon>Bacteria</taxon>
        <taxon>Pseudomonadati</taxon>
        <taxon>Pseudomonadota</taxon>
        <taxon>Alphaproteobacteria</taxon>
        <taxon>Hyphomicrobiales</taxon>
        <taxon>Rhizobiaceae</taxon>
        <taxon>Rhizobium/Agrobacterium group</taxon>
        <taxon>Agrobacterium</taxon>
        <taxon>Agrobacterium tumefaciens complex</taxon>
    </lineage>
</organism>
<sequence>MNPAVLGFVRHGITLAFGMFLAKTSLSPSDVETLASAAIILINWAWYAYDKRADLPRRKRKADPC</sequence>
<feature type="transmembrane region" description="Helical" evidence="1">
    <location>
        <begin position="33"/>
        <end position="49"/>
    </location>
</feature>
<protein>
    <submittedName>
        <fullName evidence="2">Uncharacterized protein</fullName>
    </submittedName>
</protein>
<keyword evidence="1" id="KW-0812">Transmembrane</keyword>
<proteinExistence type="predicted"/>
<dbReference type="AlphaFoldDB" id="A0A9W5AZ41"/>
<dbReference type="Proteomes" id="UP000191933">
    <property type="component" value="Unassembled WGS sequence"/>
</dbReference>
<keyword evidence="1" id="KW-0472">Membrane</keyword>
<dbReference type="RefSeq" id="WP_080822699.1">
    <property type="nucleotide sequence ID" value="NZ_LT009718.1"/>
</dbReference>
<gene>
    <name evidence="2" type="ORF">AGR2A_Cc120046</name>
</gene>
<evidence type="ECO:0000313" key="3">
    <source>
        <dbReference type="Proteomes" id="UP000191933"/>
    </source>
</evidence>
<evidence type="ECO:0000313" key="2">
    <source>
        <dbReference type="EMBL" id="CUW87439.1"/>
    </source>
</evidence>
<dbReference type="Pfam" id="PF23987">
    <property type="entry name" value="Phage_holin_10"/>
    <property type="match status" value="1"/>
</dbReference>
<name>A0A9W5AZ41_9HYPH</name>
<keyword evidence="1" id="KW-1133">Transmembrane helix</keyword>
<evidence type="ECO:0000256" key="1">
    <source>
        <dbReference type="SAM" id="Phobius"/>
    </source>
</evidence>
<keyword evidence="3" id="KW-1185">Reference proteome</keyword>
<comment type="caution">
    <text evidence="2">The sequence shown here is derived from an EMBL/GenBank/DDBJ whole genome shotgun (WGS) entry which is preliminary data.</text>
</comment>
<dbReference type="InterPro" id="IPR058159">
    <property type="entry name" value="Phage_holin_10"/>
</dbReference>
<dbReference type="EMBL" id="FBVY01000004">
    <property type="protein sequence ID" value="CUW87439.1"/>
    <property type="molecule type" value="Genomic_DNA"/>
</dbReference>
<accession>A0A9W5AZ41</accession>
<reference evidence="2 3" key="1">
    <citation type="submission" date="2016-01" db="EMBL/GenBank/DDBJ databases">
        <authorList>
            <person name="Regsiter A."/>
            <person name="william w."/>
        </authorList>
    </citation>
    <scope>NUCLEOTIDE SEQUENCE [LARGE SCALE GENOMIC DNA]</scope>
    <source>
        <strain evidence="2 3">CFBP 5494</strain>
    </source>
</reference>